<dbReference type="PANTHER" id="PTHR42736">
    <property type="entry name" value="PROTEIN-GLUTAMINE GAMMA-GLUTAMYLTRANSFERASE"/>
    <property type="match status" value="1"/>
</dbReference>
<dbReference type="SMART" id="SM00460">
    <property type="entry name" value="TGc"/>
    <property type="match status" value="1"/>
</dbReference>
<name>A0A2A9DZZ4_9MICO</name>
<dbReference type="InterPro" id="IPR038765">
    <property type="entry name" value="Papain-like_cys_pep_sf"/>
</dbReference>
<keyword evidence="2" id="KW-1133">Transmembrane helix</keyword>
<feature type="domain" description="Transglutaminase-like" evidence="3">
    <location>
        <begin position="469"/>
        <end position="539"/>
    </location>
</feature>
<dbReference type="Pfam" id="PF11992">
    <property type="entry name" value="TgpA_N"/>
    <property type="match status" value="1"/>
</dbReference>
<feature type="compositionally biased region" description="Low complexity" evidence="1">
    <location>
        <begin position="574"/>
        <end position="593"/>
    </location>
</feature>
<feature type="transmembrane region" description="Helical" evidence="2">
    <location>
        <begin position="44"/>
        <end position="64"/>
    </location>
</feature>
<dbReference type="EMBL" id="PDJE01000001">
    <property type="protein sequence ID" value="PFG31542.1"/>
    <property type="molecule type" value="Genomic_DNA"/>
</dbReference>
<dbReference type="InterPro" id="IPR021878">
    <property type="entry name" value="TgpA_N"/>
</dbReference>
<keyword evidence="2" id="KW-0812">Transmembrane</keyword>
<protein>
    <submittedName>
        <fullName evidence="4">Uncharacterized protein DUF4129</fullName>
    </submittedName>
</protein>
<accession>A0A2A9DZZ4</accession>
<feature type="region of interest" description="Disordered" evidence="1">
    <location>
        <begin position="541"/>
        <end position="593"/>
    </location>
</feature>
<keyword evidence="5" id="KW-1185">Reference proteome</keyword>
<evidence type="ECO:0000313" key="5">
    <source>
        <dbReference type="Proteomes" id="UP000221369"/>
    </source>
</evidence>
<feature type="transmembrane region" description="Helical" evidence="2">
    <location>
        <begin position="209"/>
        <end position="232"/>
    </location>
</feature>
<feature type="transmembrane region" description="Helical" evidence="2">
    <location>
        <begin position="76"/>
        <end position="100"/>
    </location>
</feature>
<dbReference type="SUPFAM" id="SSF54001">
    <property type="entry name" value="Cysteine proteinases"/>
    <property type="match status" value="1"/>
</dbReference>
<feature type="transmembrane region" description="Helical" evidence="2">
    <location>
        <begin position="598"/>
        <end position="617"/>
    </location>
</feature>
<evidence type="ECO:0000256" key="1">
    <source>
        <dbReference type="SAM" id="MobiDB-lite"/>
    </source>
</evidence>
<comment type="caution">
    <text evidence="4">The sequence shown here is derived from an EMBL/GenBank/DDBJ whole genome shotgun (WGS) entry which is preliminary data.</text>
</comment>
<sequence>MFDDRAPTNRRKRAEGRRLVSLSVALAALITASFTAFLPVLEGASWWLGCAVVALVVNAAAAATRAAGGSRLLGSLTGTGVGALSLTALCGGGTALAGLIPTPTTISHFVELSQSAGQSIYQQSIPAQADEGITFLLIFASLMASVSVDLMAAAAGAAAPAGLVALAIVVPPAVLMEEVPLVAFALTALAYLAVLWADRERERQRGGLMRMLAVGVVAASVASVGAAAAPGFSGANPFSVAKQGSLATRVSPLLHLGEDLQRDGNSVQFRYRSTSEDPPRFRMMTLESFDGDTWGSTRERSGLVTVESGAGLERDDRADVPTGPLARTAVSIEGLRDRLLPIPDGAVEVRGAEGTWLWDPFDETMRSRTASTTGLDYTVSSIPTLPTAEQLRAADLPDRGIFSAERELPNEIPGIITETLDSIVGDIDNPYESAYAIQNYLRDGGFMYSLSAPVSQGYDGDSLDVIATFLERKAGYCVHFAATMATMARMIDIPSRIVVGFLPGSAEGDDVRVVRTEDLHAWPELYFEGAGWVAFEPTPGRGGTPSYAPEVTSTAEAAGPNDMDPRTIERSSVPTETATPEAEAASPESRTSTRSDSASAALVFLALVVLLAVPAGARQLRRGLRLRAARARPDRVSAVWAEISDTATDLGWQHPVSETPRMLRERIRDRIAADPAAVASLDRLVFAVERARYGPRHGAPSARFDADARLVIAALRRAAGMSDRLRAVLWPASLFARRVQPTVNRAR</sequence>
<evidence type="ECO:0000259" key="3">
    <source>
        <dbReference type="SMART" id="SM00460"/>
    </source>
</evidence>
<dbReference type="InterPro" id="IPR052901">
    <property type="entry name" value="Bact_TGase-like"/>
</dbReference>
<feature type="transmembrane region" description="Helical" evidence="2">
    <location>
        <begin position="157"/>
        <end position="175"/>
    </location>
</feature>
<dbReference type="InterPro" id="IPR002931">
    <property type="entry name" value="Transglutaminase-like"/>
</dbReference>
<dbReference type="Gene3D" id="3.10.620.30">
    <property type="match status" value="1"/>
</dbReference>
<proteinExistence type="predicted"/>
<dbReference type="RefSeq" id="WP_143741418.1">
    <property type="nucleotide sequence ID" value="NZ_PDJE01000001.1"/>
</dbReference>
<gene>
    <name evidence="4" type="ORF">ATJ78_2513</name>
</gene>
<feature type="transmembrane region" description="Helical" evidence="2">
    <location>
        <begin position="132"/>
        <end position="150"/>
    </location>
</feature>
<evidence type="ECO:0000256" key="2">
    <source>
        <dbReference type="SAM" id="Phobius"/>
    </source>
</evidence>
<dbReference type="AlphaFoldDB" id="A0A2A9DZZ4"/>
<feature type="transmembrane region" description="Helical" evidence="2">
    <location>
        <begin position="181"/>
        <end position="197"/>
    </location>
</feature>
<dbReference type="Proteomes" id="UP000221369">
    <property type="component" value="Unassembled WGS sequence"/>
</dbReference>
<dbReference type="PANTHER" id="PTHR42736:SF1">
    <property type="entry name" value="PROTEIN-GLUTAMINE GAMMA-GLUTAMYLTRANSFERASE"/>
    <property type="match status" value="1"/>
</dbReference>
<dbReference type="Pfam" id="PF01841">
    <property type="entry name" value="Transglut_core"/>
    <property type="match status" value="1"/>
</dbReference>
<feature type="transmembrane region" description="Helical" evidence="2">
    <location>
        <begin position="20"/>
        <end position="38"/>
    </location>
</feature>
<reference evidence="4 5" key="1">
    <citation type="submission" date="2017-10" db="EMBL/GenBank/DDBJ databases">
        <title>Sequencing the genomes of 1000 actinobacteria strains.</title>
        <authorList>
            <person name="Klenk H.-P."/>
        </authorList>
    </citation>
    <scope>NUCLEOTIDE SEQUENCE [LARGE SCALE GENOMIC DNA]</scope>
    <source>
        <strain evidence="4 5">DSM 21798</strain>
    </source>
</reference>
<evidence type="ECO:0000313" key="4">
    <source>
        <dbReference type="EMBL" id="PFG31542.1"/>
    </source>
</evidence>
<organism evidence="4 5">
    <name type="scientific">Paramicrobacterium agarici</name>
    <dbReference type="NCBI Taxonomy" id="630514"/>
    <lineage>
        <taxon>Bacteria</taxon>
        <taxon>Bacillati</taxon>
        <taxon>Actinomycetota</taxon>
        <taxon>Actinomycetes</taxon>
        <taxon>Micrococcales</taxon>
        <taxon>Microbacteriaceae</taxon>
        <taxon>Paramicrobacterium</taxon>
    </lineage>
</organism>
<keyword evidence="2" id="KW-0472">Membrane</keyword>